<dbReference type="Pfam" id="PF01757">
    <property type="entry name" value="Acyl_transf_3"/>
    <property type="match status" value="1"/>
</dbReference>
<dbReference type="PANTHER" id="PTHR23028">
    <property type="entry name" value="ACETYLTRANSFERASE"/>
    <property type="match status" value="1"/>
</dbReference>
<keyword evidence="3" id="KW-0808">Transferase</keyword>
<dbReference type="EMBL" id="LJAM02000319">
    <property type="protein sequence ID" value="RAP70541.1"/>
    <property type="molecule type" value="Genomic_DNA"/>
</dbReference>
<sequence>MNNKPRFVGLEWLRFSLGFFVMVYHTAHRYPQLDHIPWLRNVTSMGFFATSTFFVLSGFLLAHVYFNQNQMREPASSFWIKRFCNLYPVHIVALISSVLVLILMHWLSVPPDGPGASPRFVVYDTHELIADRSLLEHYMDNSELMINSVLQLFMLQAWNPLYLTFNAPLWSLSTLFFFYLVFPFITSRLLNIKRVKSAIALTCFISLIPPLYVIFNALWGIPWTGLLQRFPPFRLPEFICSILCYSLFRQHQQRGYRPGVARCSMLSLFILACFILAAWIYTQRPERFWYPLLHNGLLLPSQLTLLYLCALLPTPRSDLLRRYLPRLGASSLSIFALHVPLFYLWSTFEPLLRSIFSDRRGGWHEWVDRAGGIQLSLSGYALFLVLTVWICLHFQEQVVVSIRKRFLNRLL</sequence>
<proteinExistence type="predicted"/>
<dbReference type="OrthoDB" id="9796461at2"/>
<accession>A0A1E7Z5A6</accession>
<dbReference type="GO" id="GO:0016747">
    <property type="term" value="F:acyltransferase activity, transferring groups other than amino-acyl groups"/>
    <property type="evidence" value="ECO:0007669"/>
    <property type="project" value="InterPro"/>
</dbReference>
<feature type="transmembrane region" description="Helical" evidence="1">
    <location>
        <begin position="198"/>
        <end position="219"/>
    </location>
</feature>
<evidence type="ECO:0000313" key="6">
    <source>
        <dbReference type="Proteomes" id="UP000244334"/>
    </source>
</evidence>
<feature type="transmembrane region" description="Helical" evidence="1">
    <location>
        <begin position="373"/>
        <end position="394"/>
    </location>
</feature>
<dbReference type="InterPro" id="IPR050879">
    <property type="entry name" value="Acyltransferase_3"/>
</dbReference>
<organism evidence="3 5">
    <name type="scientific">Candidatus Erwinia dacicola</name>
    <dbReference type="NCBI Taxonomy" id="252393"/>
    <lineage>
        <taxon>Bacteria</taxon>
        <taxon>Pseudomonadati</taxon>
        <taxon>Pseudomonadota</taxon>
        <taxon>Gammaproteobacteria</taxon>
        <taxon>Enterobacterales</taxon>
        <taxon>Erwiniaceae</taxon>
        <taxon>Erwinia</taxon>
    </lineage>
</organism>
<feature type="transmembrane region" description="Helical" evidence="1">
    <location>
        <begin position="7"/>
        <end position="27"/>
    </location>
</feature>
<gene>
    <name evidence="4" type="ORF">ACZ87_02653</name>
    <name evidence="3" type="ORF">BBW68_03685</name>
</gene>
<feature type="transmembrane region" description="Helical" evidence="1">
    <location>
        <begin position="288"/>
        <end position="312"/>
    </location>
</feature>
<dbReference type="InterPro" id="IPR002656">
    <property type="entry name" value="Acyl_transf_3_dom"/>
</dbReference>
<keyword evidence="1" id="KW-1133">Transmembrane helix</keyword>
<feature type="transmembrane region" description="Helical" evidence="1">
    <location>
        <begin position="47"/>
        <end position="66"/>
    </location>
</feature>
<dbReference type="Proteomes" id="UP000244334">
    <property type="component" value="Unassembled WGS sequence"/>
</dbReference>
<feature type="transmembrane region" description="Helical" evidence="1">
    <location>
        <begin position="231"/>
        <end position="248"/>
    </location>
</feature>
<evidence type="ECO:0000313" key="4">
    <source>
        <dbReference type="EMBL" id="RAP70541.1"/>
    </source>
</evidence>
<name>A0A1E7Z5A6_9GAMM</name>
<feature type="transmembrane region" description="Helical" evidence="1">
    <location>
        <begin position="260"/>
        <end position="282"/>
    </location>
</feature>
<dbReference type="GO" id="GO:0016020">
    <property type="term" value="C:membrane"/>
    <property type="evidence" value="ECO:0007669"/>
    <property type="project" value="TreeGrafter"/>
</dbReference>
<evidence type="ECO:0000313" key="3">
    <source>
        <dbReference type="EMBL" id="OFC63835.1"/>
    </source>
</evidence>
<comment type="caution">
    <text evidence="3">The sequence shown here is derived from an EMBL/GenBank/DDBJ whole genome shotgun (WGS) entry which is preliminary data.</text>
</comment>
<feature type="transmembrane region" description="Helical" evidence="1">
    <location>
        <begin position="87"/>
        <end position="107"/>
    </location>
</feature>
<dbReference type="EMBL" id="MAYS01000011">
    <property type="protein sequence ID" value="OFC63835.1"/>
    <property type="molecule type" value="Genomic_DNA"/>
</dbReference>
<keyword evidence="3" id="KW-0012">Acyltransferase</keyword>
<evidence type="ECO:0000259" key="2">
    <source>
        <dbReference type="Pfam" id="PF01757"/>
    </source>
</evidence>
<evidence type="ECO:0000313" key="5">
    <source>
        <dbReference type="Proteomes" id="UP000243534"/>
    </source>
</evidence>
<feature type="transmembrane region" description="Helical" evidence="1">
    <location>
        <begin position="167"/>
        <end position="186"/>
    </location>
</feature>
<feature type="transmembrane region" description="Helical" evidence="1">
    <location>
        <begin position="324"/>
        <end position="345"/>
    </location>
</feature>
<keyword evidence="1" id="KW-0812">Transmembrane</keyword>
<dbReference type="GO" id="GO:0009103">
    <property type="term" value="P:lipopolysaccharide biosynthetic process"/>
    <property type="evidence" value="ECO:0007669"/>
    <property type="project" value="TreeGrafter"/>
</dbReference>
<evidence type="ECO:0000256" key="1">
    <source>
        <dbReference type="SAM" id="Phobius"/>
    </source>
</evidence>
<feature type="domain" description="Acyltransferase 3" evidence="2">
    <location>
        <begin position="8"/>
        <end position="392"/>
    </location>
</feature>
<dbReference type="Proteomes" id="UP000243534">
    <property type="component" value="Unassembled WGS sequence"/>
</dbReference>
<reference evidence="4 6" key="2">
    <citation type="submission" date="2018-04" db="EMBL/GenBank/DDBJ databases">
        <title>Genomes of the Obligate Erwinia dacicola and Facultative Enterobacter sp. OLF Endosymbionts of the Olive Fruit fly, Bactrocera oleae.</title>
        <authorList>
            <person name="Estes A.M."/>
            <person name="Hearn D.J."/>
            <person name="Agarwal S."/>
            <person name="Pierson E.A."/>
            <person name="Dunning-Hotopp J.C."/>
        </authorList>
    </citation>
    <scope>NUCLEOTIDE SEQUENCE [LARGE SCALE GENOMIC DNA]</scope>
    <source>
        <strain evidence="4 6">Oroville</strain>
    </source>
</reference>
<reference evidence="3 5" key="1">
    <citation type="submission" date="2016-07" db="EMBL/GenBank/DDBJ databases">
        <authorList>
            <person name="Yuval B."/>
        </authorList>
    </citation>
    <scope>NUCLEOTIDE SEQUENCE [LARGE SCALE GENOMIC DNA]</scope>
    <source>
        <strain evidence="3 5">IL</strain>
    </source>
</reference>
<protein>
    <submittedName>
        <fullName evidence="3 4">Acyltransferase</fullName>
    </submittedName>
</protein>
<keyword evidence="6" id="KW-1185">Reference proteome</keyword>
<dbReference type="RefSeq" id="WP_070133521.1">
    <property type="nucleotide sequence ID" value="NZ_LJAM02000319.1"/>
</dbReference>
<dbReference type="AlphaFoldDB" id="A0A1E7Z5A6"/>
<dbReference type="PANTHER" id="PTHR23028:SF53">
    <property type="entry name" value="ACYL_TRANSF_3 DOMAIN-CONTAINING PROTEIN"/>
    <property type="match status" value="1"/>
</dbReference>
<keyword evidence="1" id="KW-0472">Membrane</keyword>